<sequence length="260" mass="27514">MTSPPLAPSSSSSRLTARYDAEPCRQKAYWRASVTGRVSAPTVRASDGVTACHTTTSASLAPSATCTPSTGCPCARTGSRITARRTYGDYSTPWATKGSATDVCRHQCRGGPVRAGRHVAALHRKLEPVLHCANSPPPSLPSVFLSMAVSPAPNRRAGLASRLRARSRATIRARPPPTPALTRTLPLQLRSLVYIPPLTSAVPNPRSIFALTSAAVPDTECLRRSLSSGSLSPCQAAAWDFLVAPHDPRRPGPSSVFAFP</sequence>
<dbReference type="AlphaFoldDB" id="A0AAD6TPB8"/>
<dbReference type="EMBL" id="JARJCN010000094">
    <property type="protein sequence ID" value="KAJ7075499.1"/>
    <property type="molecule type" value="Genomic_DNA"/>
</dbReference>
<evidence type="ECO:0000313" key="2">
    <source>
        <dbReference type="Proteomes" id="UP001222325"/>
    </source>
</evidence>
<protein>
    <submittedName>
        <fullName evidence="1">Uncharacterized protein</fullName>
    </submittedName>
</protein>
<accession>A0AAD6TPB8</accession>
<reference evidence="1" key="1">
    <citation type="submission" date="2023-03" db="EMBL/GenBank/DDBJ databases">
        <title>Massive genome expansion in bonnet fungi (Mycena s.s.) driven by repeated elements and novel gene families across ecological guilds.</title>
        <authorList>
            <consortium name="Lawrence Berkeley National Laboratory"/>
            <person name="Harder C.B."/>
            <person name="Miyauchi S."/>
            <person name="Viragh M."/>
            <person name="Kuo A."/>
            <person name="Thoen E."/>
            <person name="Andreopoulos B."/>
            <person name="Lu D."/>
            <person name="Skrede I."/>
            <person name="Drula E."/>
            <person name="Henrissat B."/>
            <person name="Morin E."/>
            <person name="Kohler A."/>
            <person name="Barry K."/>
            <person name="LaButti K."/>
            <person name="Morin E."/>
            <person name="Salamov A."/>
            <person name="Lipzen A."/>
            <person name="Mereny Z."/>
            <person name="Hegedus B."/>
            <person name="Baldrian P."/>
            <person name="Stursova M."/>
            <person name="Weitz H."/>
            <person name="Taylor A."/>
            <person name="Grigoriev I.V."/>
            <person name="Nagy L.G."/>
            <person name="Martin F."/>
            <person name="Kauserud H."/>
        </authorList>
    </citation>
    <scope>NUCLEOTIDE SEQUENCE</scope>
    <source>
        <strain evidence="1">CBHHK173m</strain>
    </source>
</reference>
<proteinExistence type="predicted"/>
<dbReference type="Proteomes" id="UP001222325">
    <property type="component" value="Unassembled WGS sequence"/>
</dbReference>
<keyword evidence="2" id="KW-1185">Reference proteome</keyword>
<name>A0AAD6TPB8_9AGAR</name>
<evidence type="ECO:0000313" key="1">
    <source>
        <dbReference type="EMBL" id="KAJ7075499.1"/>
    </source>
</evidence>
<comment type="caution">
    <text evidence="1">The sequence shown here is derived from an EMBL/GenBank/DDBJ whole genome shotgun (WGS) entry which is preliminary data.</text>
</comment>
<gene>
    <name evidence="1" type="ORF">B0H15DRAFT_956416</name>
</gene>
<organism evidence="1 2">
    <name type="scientific">Mycena belliarum</name>
    <dbReference type="NCBI Taxonomy" id="1033014"/>
    <lineage>
        <taxon>Eukaryota</taxon>
        <taxon>Fungi</taxon>
        <taxon>Dikarya</taxon>
        <taxon>Basidiomycota</taxon>
        <taxon>Agaricomycotina</taxon>
        <taxon>Agaricomycetes</taxon>
        <taxon>Agaricomycetidae</taxon>
        <taxon>Agaricales</taxon>
        <taxon>Marasmiineae</taxon>
        <taxon>Mycenaceae</taxon>
        <taxon>Mycena</taxon>
    </lineage>
</organism>